<evidence type="ECO:0000313" key="5">
    <source>
        <dbReference type="Proteomes" id="UP000460561"/>
    </source>
</evidence>
<dbReference type="InterPro" id="IPR029058">
    <property type="entry name" value="AB_hydrolase_fold"/>
</dbReference>
<accession>A0A845A8Y7</accession>
<dbReference type="InterPro" id="IPR022742">
    <property type="entry name" value="Hydrolase_4"/>
</dbReference>
<dbReference type="EMBL" id="WTYQ01000004">
    <property type="protein sequence ID" value="MXP26710.1"/>
    <property type="molecule type" value="Genomic_DNA"/>
</dbReference>
<reference evidence="4 5" key="1">
    <citation type="submission" date="2019-12" db="EMBL/GenBank/DDBJ databases">
        <title>Genomic-based taxomic classification of the family Erythrobacteraceae.</title>
        <authorList>
            <person name="Xu L."/>
        </authorList>
    </citation>
    <scope>NUCLEOTIDE SEQUENCE [LARGE SCALE GENOMIC DNA]</scope>
    <source>
        <strain evidence="4 5">DSM 18604</strain>
    </source>
</reference>
<feature type="domain" description="Serine aminopeptidase S33" evidence="3">
    <location>
        <begin position="128"/>
        <end position="242"/>
    </location>
</feature>
<sequence>MKMLHIMPGTGWISRFAFLSMGAAALALGTGAIAHSDPKGAHPGGQSEAGAISTHWQGTMPNGNLWELDMPASWNGTVILTSHGYHGGDDKKALHSLNDSLDLQEKLLSEGYAMLGSSYSRNGWAVEEGMADQKATLDLFTARFGKPRRVIAYGQSMGGLISLGLVEKWPEAIDGAMPVCASAAGATPMMNVALDGMFAFKTLLAPDLTLIGADNEMAERAKAQKALDAAQQTPQGRARIALSAALAQIPTWSGHDATPDQQEEALYKDLLWGAMLPRSDQEERAGGNFSSNVGVDYADLLARSGEADLVRTLYQQAGLNLEADLAAINAAPRIKANKRAVAYMDANFVPSGNLKRPVLLMHTLGDNMTPPSLTSGLAIRVKAAGNAANLRRIFVDRTGHCNFTSAELETGLDQLIARLDSGAWPDLSAQHLNQGSGRGDAAKAFSDQKPAEMTRP</sequence>
<organism evidence="4 5">
    <name type="scientific">Altericroceibacterium indicum</name>
    <dbReference type="NCBI Taxonomy" id="374177"/>
    <lineage>
        <taxon>Bacteria</taxon>
        <taxon>Pseudomonadati</taxon>
        <taxon>Pseudomonadota</taxon>
        <taxon>Alphaproteobacteria</taxon>
        <taxon>Sphingomonadales</taxon>
        <taxon>Erythrobacteraceae</taxon>
        <taxon>Altericroceibacterium</taxon>
    </lineage>
</organism>
<feature type="chain" id="PRO_5032596291" description="Serine aminopeptidase S33 domain-containing protein" evidence="2">
    <location>
        <begin position="35"/>
        <end position="456"/>
    </location>
</feature>
<comment type="caution">
    <text evidence="4">The sequence shown here is derived from an EMBL/GenBank/DDBJ whole genome shotgun (WGS) entry which is preliminary data.</text>
</comment>
<keyword evidence="2" id="KW-0732">Signal</keyword>
<dbReference type="RefSeq" id="WP_160739911.1">
    <property type="nucleotide sequence ID" value="NZ_WTYQ01000004.1"/>
</dbReference>
<dbReference type="Gene3D" id="3.40.50.1820">
    <property type="entry name" value="alpha/beta hydrolase"/>
    <property type="match status" value="1"/>
</dbReference>
<dbReference type="Pfam" id="PF12146">
    <property type="entry name" value="Hydrolase_4"/>
    <property type="match status" value="1"/>
</dbReference>
<dbReference type="SUPFAM" id="SSF53474">
    <property type="entry name" value="alpha/beta-Hydrolases"/>
    <property type="match status" value="1"/>
</dbReference>
<evidence type="ECO:0000313" key="4">
    <source>
        <dbReference type="EMBL" id="MXP26710.1"/>
    </source>
</evidence>
<evidence type="ECO:0000256" key="2">
    <source>
        <dbReference type="SAM" id="SignalP"/>
    </source>
</evidence>
<name>A0A845A8Y7_9SPHN</name>
<evidence type="ECO:0000259" key="3">
    <source>
        <dbReference type="Pfam" id="PF12146"/>
    </source>
</evidence>
<gene>
    <name evidence="4" type="ORF">GRI39_11755</name>
</gene>
<keyword evidence="5" id="KW-1185">Reference proteome</keyword>
<protein>
    <recommendedName>
        <fullName evidence="3">Serine aminopeptidase S33 domain-containing protein</fullName>
    </recommendedName>
</protein>
<feature type="region of interest" description="Disordered" evidence="1">
    <location>
        <begin position="429"/>
        <end position="456"/>
    </location>
</feature>
<dbReference type="Proteomes" id="UP000460561">
    <property type="component" value="Unassembled WGS sequence"/>
</dbReference>
<dbReference type="OrthoDB" id="7197847at2"/>
<evidence type="ECO:0000256" key="1">
    <source>
        <dbReference type="SAM" id="MobiDB-lite"/>
    </source>
</evidence>
<dbReference type="AlphaFoldDB" id="A0A845A8Y7"/>
<feature type="signal peptide" evidence="2">
    <location>
        <begin position="1"/>
        <end position="34"/>
    </location>
</feature>
<proteinExistence type="predicted"/>